<evidence type="ECO:0000259" key="1">
    <source>
        <dbReference type="Pfam" id="PF00534"/>
    </source>
</evidence>
<dbReference type="CDD" id="cd03823">
    <property type="entry name" value="GT4_ExpE7-like"/>
    <property type="match status" value="1"/>
</dbReference>
<keyword evidence="4" id="KW-0808">Transferase</keyword>
<organism evidence="4 5">
    <name type="scientific">Gymnodinialimonas ceratoperidinii</name>
    <dbReference type="NCBI Taxonomy" id="2856823"/>
    <lineage>
        <taxon>Bacteria</taxon>
        <taxon>Pseudomonadati</taxon>
        <taxon>Pseudomonadota</taxon>
        <taxon>Alphaproteobacteria</taxon>
        <taxon>Rhodobacterales</taxon>
        <taxon>Paracoccaceae</taxon>
        <taxon>Gymnodinialimonas</taxon>
    </lineage>
</organism>
<dbReference type="InterPro" id="IPR028098">
    <property type="entry name" value="Glyco_trans_4-like_N"/>
</dbReference>
<dbReference type="Proteomes" id="UP000825009">
    <property type="component" value="Chromosome"/>
</dbReference>
<dbReference type="GO" id="GO:0016757">
    <property type="term" value="F:glycosyltransferase activity"/>
    <property type="evidence" value="ECO:0007669"/>
    <property type="project" value="UniProtKB-KW"/>
</dbReference>
<accession>A0A8F6YB98</accession>
<feature type="domain" description="Spore protein YkvP/CgeB glycosyl transferase-like" evidence="3">
    <location>
        <begin position="656"/>
        <end position="782"/>
    </location>
</feature>
<protein>
    <submittedName>
        <fullName evidence="4">Glycosyltransferase</fullName>
        <ecNumber evidence="4">2.4.-.-</ecNumber>
    </submittedName>
</protein>
<dbReference type="InterPro" id="IPR055259">
    <property type="entry name" value="YkvP/CgeB_Glyco_trans-like"/>
</dbReference>
<feature type="domain" description="Glycosyl transferase family 1" evidence="1">
    <location>
        <begin position="1008"/>
        <end position="1154"/>
    </location>
</feature>
<proteinExistence type="predicted"/>
<evidence type="ECO:0000313" key="4">
    <source>
        <dbReference type="EMBL" id="QXT39846.1"/>
    </source>
</evidence>
<dbReference type="EC" id="2.4.-.-" evidence="4"/>
<dbReference type="AlphaFoldDB" id="A0A8F6YB98"/>
<gene>
    <name evidence="4" type="ORF">KYE46_00870</name>
</gene>
<evidence type="ECO:0000313" key="5">
    <source>
        <dbReference type="Proteomes" id="UP000825009"/>
    </source>
</evidence>
<dbReference type="Pfam" id="PF00534">
    <property type="entry name" value="Glycos_transf_1"/>
    <property type="match status" value="1"/>
</dbReference>
<dbReference type="Pfam" id="PF13524">
    <property type="entry name" value="Glyco_trans_1_2"/>
    <property type="match status" value="1"/>
</dbReference>
<sequence length="1189" mass="130147">MTGASPVPFDRRESGLLTTQAQRNNWRNWLRQARAETEEGDEDGLLFLLRHPRAAALREGFALGAYLAQNLDVAGAVYDPVEALFHYLEFGIPEGRNGMPVAWDRSFVAQATGHRLPEHLAPPQAAAELIARGVSPLKLALREQDHWLILGLHGPALANIFHHETYFAAVEAAGMDLPPPDRLSCIHHYARNGLDSGLPAHPDHRFDADFYASSLAERGISEAACPRHWARFGLHKKIHANARAQALASYGLRLPAGITAASAGEVSRLVEDPMRAIRELDLTRTANRSFAIDLARLQRRRGALASAEKLLMRVLHHSPDDPRARLALAALIRGTRQTPREIALRLVIPADFDGGENRLTLAELCAEKGDHDAALCHASALPTEAHGNVALCKRRRTLARKVFDDLFRNLNRHLERYAVDEVQDLLTRALELYAPTPEIVPRAGQIERVAILANDDLYQCKLYRADQKAEQLRTQGVQVTTFLQSADVVRLHHQLAQFDAVIFQRTPALPEIADLMIEAAKQGLATFFDVDDLIFDASHFPLPLATYAGKVTDRAHRIMACGVPLFAASARLCGYGIASTDPLRALLAPLTISGTAFTHRNALGAAHECAIARATRRRSGRLVIFASSGTKAHKTEFRDVLEPALAQIIAAYRDRVEVRLMGDFPELTHLSPDEVTLLPPIWDFESYAEELAQADIALSVLARSVAADTKSEIKWLEPAMFGIPAVVSASPVMDSVIDNGVTGITAPDSDAFVAALRHLIEDAGARLAIGQAARAKVLRDYALPTMGARLLANMQAARSAQKPKLLIVNVFYPPQSIGGATRVVADNVTHLLTHHSDAFEVDVLTTLDGADTPHEVHTTSHSGARIWSIANDPDLSEQNMRDPVMDARIDELLDRIAPDIVHIHCVQRLGVGIIDACRKRGIPYVLTLHDGWWVSPHQFITGPDGAPELYDFTAPTLPQRARSARRCIEDASAALAVSEPFAELHRKAGLTNVVAMPNGVSTLPERRRQSPPKGRVRLGLIGGASRHKGYDILRAALTSRPFANLDLIVADHALPPGAEAREVWNTTPVVRIPRQPQDKVGALYGRFDVLLAPSIWPESFGLVTREALALGLWVMASDRGAIGSEITEGRNGHIVPVDDHRALAEVLCRIDADPSRYTAPPGVRARLRSAADQGEELVALYKDILSRRA</sequence>
<dbReference type="EMBL" id="CP079194">
    <property type="protein sequence ID" value="QXT39846.1"/>
    <property type="molecule type" value="Genomic_DNA"/>
</dbReference>
<dbReference type="PANTHER" id="PTHR45947:SF13">
    <property type="entry name" value="TRANSFERASE"/>
    <property type="match status" value="1"/>
</dbReference>
<evidence type="ECO:0000259" key="3">
    <source>
        <dbReference type="Pfam" id="PF13524"/>
    </source>
</evidence>
<reference evidence="4 5" key="1">
    <citation type="submission" date="2021-07" db="EMBL/GenBank/DDBJ databases">
        <title>A novel Jannaschia species isolated from marine dinoflagellate Ceratoperidinium margalefii.</title>
        <authorList>
            <person name="Jiang Y."/>
            <person name="Li Z."/>
        </authorList>
    </citation>
    <scope>NUCLEOTIDE SEQUENCE [LARGE SCALE GENOMIC DNA]</scope>
    <source>
        <strain evidence="4 5">J12C1-MA-4</strain>
    </source>
</reference>
<keyword evidence="4" id="KW-0328">Glycosyltransferase</keyword>
<dbReference type="RefSeq" id="WP_219002783.1">
    <property type="nucleotide sequence ID" value="NZ_CP079194.1"/>
</dbReference>
<dbReference type="InterPro" id="IPR001296">
    <property type="entry name" value="Glyco_trans_1"/>
</dbReference>
<dbReference type="InterPro" id="IPR050194">
    <property type="entry name" value="Glycosyltransferase_grp1"/>
</dbReference>
<evidence type="ECO:0000259" key="2">
    <source>
        <dbReference type="Pfam" id="PF13439"/>
    </source>
</evidence>
<keyword evidence="5" id="KW-1185">Reference proteome</keyword>
<feature type="domain" description="Glycosyltransferase subfamily 4-like N-terminal" evidence="2">
    <location>
        <begin position="817"/>
        <end position="1002"/>
    </location>
</feature>
<dbReference type="PANTHER" id="PTHR45947">
    <property type="entry name" value="SULFOQUINOVOSYL TRANSFERASE SQD2"/>
    <property type="match status" value="1"/>
</dbReference>
<name>A0A8F6YB98_9RHOB</name>
<dbReference type="KEGG" id="gce:KYE46_00870"/>
<dbReference type="Pfam" id="PF13439">
    <property type="entry name" value="Glyco_transf_4"/>
    <property type="match status" value="1"/>
</dbReference>